<dbReference type="PANTHER" id="PTHR48043:SF145">
    <property type="entry name" value="FI06409P-RELATED"/>
    <property type="match status" value="1"/>
</dbReference>
<proteinExistence type="inferred from homology"/>
<dbReference type="AlphaFoldDB" id="A0A8J2PI36"/>
<dbReference type="OrthoDB" id="5835829at2759"/>
<evidence type="ECO:0000256" key="3">
    <source>
        <dbReference type="ARBA" id="ARBA00022679"/>
    </source>
</evidence>
<keyword evidence="5" id="KW-1185">Reference proteome</keyword>
<sequence>MLRLLLIISLISIASGANILFFFALSTYSHRITVWPLAEKLAEKGHKVTFVQPFKPKKPNPNITEFFPRGMEQVRDEFEKIDFLNLRLTGGKDAIMDLLKKLPDMGLKICEAFLTSPDTQEWIKNSKFDLIVIDGLMNECGLGLAHVFNAKTIIFGTSHPFIWWYDSFGIVPESSWVPEMHFAFQYPMTFYERIVSTITPLLIHYDKQSSFYPALGKVFKEVLNLPEAPSVSELERKTSLIFTNTHFTEELGRSLPPLVVPIGGMHCEDTTQTLTP</sequence>
<dbReference type="PANTHER" id="PTHR48043">
    <property type="entry name" value="EG:EG0003.4 PROTEIN-RELATED"/>
    <property type="match status" value="1"/>
</dbReference>
<dbReference type="Pfam" id="PF00201">
    <property type="entry name" value="UDPGT"/>
    <property type="match status" value="1"/>
</dbReference>
<protein>
    <submittedName>
        <fullName evidence="4">Uncharacterized protein</fullName>
    </submittedName>
</protein>
<evidence type="ECO:0000313" key="5">
    <source>
        <dbReference type="Proteomes" id="UP000708208"/>
    </source>
</evidence>
<dbReference type="GO" id="GO:0008194">
    <property type="term" value="F:UDP-glycosyltransferase activity"/>
    <property type="evidence" value="ECO:0007669"/>
    <property type="project" value="InterPro"/>
</dbReference>
<organism evidence="4 5">
    <name type="scientific">Allacma fusca</name>
    <dbReference type="NCBI Taxonomy" id="39272"/>
    <lineage>
        <taxon>Eukaryota</taxon>
        <taxon>Metazoa</taxon>
        <taxon>Ecdysozoa</taxon>
        <taxon>Arthropoda</taxon>
        <taxon>Hexapoda</taxon>
        <taxon>Collembola</taxon>
        <taxon>Symphypleona</taxon>
        <taxon>Sminthuridae</taxon>
        <taxon>Allacma</taxon>
    </lineage>
</organism>
<dbReference type="InterPro" id="IPR002213">
    <property type="entry name" value="UDP_glucos_trans"/>
</dbReference>
<comment type="similarity">
    <text evidence="1">Belongs to the UDP-glycosyltransferase family.</text>
</comment>
<feature type="non-terminal residue" evidence="4">
    <location>
        <position position="276"/>
    </location>
</feature>
<dbReference type="EMBL" id="CAJVCH010363598">
    <property type="protein sequence ID" value="CAG7816220.1"/>
    <property type="molecule type" value="Genomic_DNA"/>
</dbReference>
<keyword evidence="3" id="KW-0808">Transferase</keyword>
<dbReference type="Proteomes" id="UP000708208">
    <property type="component" value="Unassembled WGS sequence"/>
</dbReference>
<keyword evidence="2" id="KW-0328">Glycosyltransferase</keyword>
<evidence type="ECO:0000256" key="1">
    <source>
        <dbReference type="ARBA" id="ARBA00009995"/>
    </source>
</evidence>
<evidence type="ECO:0000256" key="2">
    <source>
        <dbReference type="ARBA" id="ARBA00022676"/>
    </source>
</evidence>
<reference evidence="4" key="1">
    <citation type="submission" date="2021-06" db="EMBL/GenBank/DDBJ databases">
        <authorList>
            <person name="Hodson N. C."/>
            <person name="Mongue J. A."/>
            <person name="Jaron S. K."/>
        </authorList>
    </citation>
    <scope>NUCLEOTIDE SEQUENCE</scope>
</reference>
<evidence type="ECO:0000313" key="4">
    <source>
        <dbReference type="EMBL" id="CAG7816220.1"/>
    </source>
</evidence>
<name>A0A8J2PI36_9HEXA</name>
<comment type="caution">
    <text evidence="4">The sequence shown here is derived from an EMBL/GenBank/DDBJ whole genome shotgun (WGS) entry which is preliminary data.</text>
</comment>
<accession>A0A8J2PI36</accession>
<gene>
    <name evidence="4" type="ORF">AFUS01_LOCUS26849</name>
</gene>
<dbReference type="InterPro" id="IPR050271">
    <property type="entry name" value="UDP-glycosyltransferase"/>
</dbReference>